<evidence type="ECO:0000313" key="6">
    <source>
        <dbReference type="Proteomes" id="UP001589814"/>
    </source>
</evidence>
<protein>
    <recommendedName>
        <fullName evidence="3">beta-lactamase</fullName>
        <ecNumber evidence="3">3.5.2.6</ecNumber>
    </recommendedName>
</protein>
<comment type="caution">
    <text evidence="5">The sequence shown here is derived from an EMBL/GenBank/DDBJ whole genome shotgun (WGS) entry which is preliminary data.</text>
</comment>
<organism evidence="5 6">
    <name type="scientific">Kushneria aurantia</name>
    <dbReference type="NCBI Taxonomy" id="504092"/>
    <lineage>
        <taxon>Bacteria</taxon>
        <taxon>Pseudomonadati</taxon>
        <taxon>Pseudomonadota</taxon>
        <taxon>Gammaproteobacteria</taxon>
        <taxon>Oceanospirillales</taxon>
        <taxon>Halomonadaceae</taxon>
        <taxon>Kushneria</taxon>
    </lineage>
</organism>
<evidence type="ECO:0000313" key="5">
    <source>
        <dbReference type="EMBL" id="MFC0268097.1"/>
    </source>
</evidence>
<keyword evidence="6" id="KW-1185">Reference proteome</keyword>
<dbReference type="SUPFAM" id="SSF56601">
    <property type="entry name" value="beta-lactamase/transpeptidase-like"/>
    <property type="match status" value="1"/>
</dbReference>
<feature type="domain" description="Beta-lactamase class A catalytic" evidence="4">
    <location>
        <begin position="8"/>
        <end position="77"/>
    </location>
</feature>
<accession>A0ABV6G368</accession>
<comment type="similarity">
    <text evidence="2">Belongs to the class-A beta-lactamase family.</text>
</comment>
<dbReference type="PANTHER" id="PTHR35333">
    <property type="entry name" value="BETA-LACTAMASE"/>
    <property type="match status" value="1"/>
</dbReference>
<dbReference type="PANTHER" id="PTHR35333:SF3">
    <property type="entry name" value="BETA-LACTAMASE-TYPE TRANSPEPTIDASE FOLD CONTAINING PROTEIN"/>
    <property type="match status" value="1"/>
</dbReference>
<dbReference type="Pfam" id="PF13354">
    <property type="entry name" value="Beta-lactamase2"/>
    <property type="match status" value="1"/>
</dbReference>
<dbReference type="InterPro" id="IPR000871">
    <property type="entry name" value="Beta-lactam_class-A"/>
</dbReference>
<reference evidence="5 6" key="1">
    <citation type="submission" date="2024-09" db="EMBL/GenBank/DDBJ databases">
        <authorList>
            <person name="Sun Q."/>
            <person name="Mori K."/>
        </authorList>
    </citation>
    <scope>NUCLEOTIDE SEQUENCE [LARGE SCALE GENOMIC DNA]</scope>
    <source>
        <strain evidence="5 6">CCM 7415</strain>
    </source>
</reference>
<dbReference type="Gene3D" id="3.40.710.10">
    <property type="entry name" value="DD-peptidase/beta-lactamase superfamily"/>
    <property type="match status" value="1"/>
</dbReference>
<evidence type="ECO:0000259" key="4">
    <source>
        <dbReference type="Pfam" id="PF13354"/>
    </source>
</evidence>
<evidence type="ECO:0000256" key="3">
    <source>
        <dbReference type="ARBA" id="ARBA00012865"/>
    </source>
</evidence>
<dbReference type="PRINTS" id="PR00118">
    <property type="entry name" value="BLACTAMASEA"/>
</dbReference>
<dbReference type="RefSeq" id="WP_019953195.1">
    <property type="nucleotide sequence ID" value="NZ_JBHLVX010000034.1"/>
</dbReference>
<dbReference type="EMBL" id="JBHLVX010000034">
    <property type="protein sequence ID" value="MFC0268097.1"/>
    <property type="molecule type" value="Genomic_DNA"/>
</dbReference>
<evidence type="ECO:0000256" key="2">
    <source>
        <dbReference type="ARBA" id="ARBA00009009"/>
    </source>
</evidence>
<keyword evidence="5" id="KW-0378">Hydrolase</keyword>
<dbReference type="InterPro" id="IPR045155">
    <property type="entry name" value="Beta-lactam_cat"/>
</dbReference>
<dbReference type="GO" id="GO:0016787">
    <property type="term" value="F:hydrolase activity"/>
    <property type="evidence" value="ECO:0007669"/>
    <property type="project" value="UniProtKB-KW"/>
</dbReference>
<dbReference type="Proteomes" id="UP001589814">
    <property type="component" value="Unassembled WGS sequence"/>
</dbReference>
<proteinExistence type="inferred from homology"/>
<comment type="catalytic activity">
    <reaction evidence="1">
        <text>a beta-lactam + H2O = a substituted beta-amino acid</text>
        <dbReference type="Rhea" id="RHEA:20401"/>
        <dbReference type="ChEBI" id="CHEBI:15377"/>
        <dbReference type="ChEBI" id="CHEBI:35627"/>
        <dbReference type="ChEBI" id="CHEBI:140347"/>
        <dbReference type="EC" id="3.5.2.6"/>
    </reaction>
</comment>
<dbReference type="EC" id="3.5.2.6" evidence="3"/>
<name>A0ABV6G368_9GAMM</name>
<evidence type="ECO:0000256" key="1">
    <source>
        <dbReference type="ARBA" id="ARBA00001526"/>
    </source>
</evidence>
<dbReference type="InterPro" id="IPR012338">
    <property type="entry name" value="Beta-lactam/transpept-like"/>
</dbReference>
<sequence length="103" mass="10980">MPLMDRRKLLLGDALSPSSRHQLTAWMIEGKTGDDRLRAGMPASWLIGEKTGTSGEGNANDIGVAWPGNRGAVIAVAYTYLPDASKTTRDEVVAEIGRLAADV</sequence>
<gene>
    <name evidence="5" type="ORF">ACFFHW_08900</name>
</gene>